<comment type="cofactor">
    <cofactor evidence="1 4">
        <name>a divalent metal cation</name>
        <dbReference type="ChEBI" id="CHEBI:60240"/>
    </cofactor>
</comment>
<keyword evidence="4" id="KW-0963">Cytoplasm</keyword>
<feature type="site" description="Important for substrate specificity" evidence="4">
    <location>
        <position position="71"/>
    </location>
</feature>
<comment type="similarity">
    <text evidence="4">Belongs to the Maf family. YhdE subfamily.</text>
</comment>
<dbReference type="EMBL" id="BMKE01000004">
    <property type="protein sequence ID" value="GGB36368.1"/>
    <property type="molecule type" value="Genomic_DNA"/>
</dbReference>
<dbReference type="InterPro" id="IPR003697">
    <property type="entry name" value="Maf-like"/>
</dbReference>
<protein>
    <recommendedName>
        <fullName evidence="4">dTTP/UTP pyrophosphatase</fullName>
        <shortName evidence="4">dTTPase/UTPase</shortName>
        <ecNumber evidence="4">3.6.1.9</ecNumber>
    </recommendedName>
    <alternativeName>
        <fullName evidence="4">Nucleoside triphosphate pyrophosphatase</fullName>
    </alternativeName>
    <alternativeName>
        <fullName evidence="4">Nucleotide pyrophosphatase</fullName>
        <shortName evidence="4">Nucleotide PPase</shortName>
    </alternativeName>
</protein>
<dbReference type="InterPro" id="IPR029001">
    <property type="entry name" value="ITPase-like_fam"/>
</dbReference>
<comment type="catalytic activity">
    <reaction evidence="4">
        <text>UTP + H2O = UMP + diphosphate + H(+)</text>
        <dbReference type="Rhea" id="RHEA:29395"/>
        <dbReference type="ChEBI" id="CHEBI:15377"/>
        <dbReference type="ChEBI" id="CHEBI:15378"/>
        <dbReference type="ChEBI" id="CHEBI:33019"/>
        <dbReference type="ChEBI" id="CHEBI:46398"/>
        <dbReference type="ChEBI" id="CHEBI:57865"/>
        <dbReference type="EC" id="3.6.1.9"/>
    </reaction>
</comment>
<dbReference type="HAMAP" id="MF_00528">
    <property type="entry name" value="Maf"/>
    <property type="match status" value="1"/>
</dbReference>
<name>A0ABQ1IEW6_9GAMM</name>
<feature type="active site" description="Proton acceptor" evidence="4">
    <location>
        <position position="70"/>
    </location>
</feature>
<evidence type="ECO:0000256" key="3">
    <source>
        <dbReference type="ARBA" id="ARBA00023080"/>
    </source>
</evidence>
<dbReference type="RefSeq" id="WP_308424518.1">
    <property type="nucleotide sequence ID" value="NZ_BMKE01000004.1"/>
</dbReference>
<dbReference type="Proteomes" id="UP000646152">
    <property type="component" value="Unassembled WGS sequence"/>
</dbReference>
<keyword evidence="2 4" id="KW-0378">Hydrolase</keyword>
<comment type="caution">
    <text evidence="4">Lacks conserved residue(s) required for the propagation of feature annotation.</text>
</comment>
<dbReference type="PIRSF" id="PIRSF006305">
    <property type="entry name" value="Maf"/>
    <property type="match status" value="1"/>
</dbReference>
<feature type="site" description="Important for substrate specificity" evidence="4">
    <location>
        <position position="153"/>
    </location>
</feature>
<dbReference type="PANTHER" id="PTHR43213:SF5">
    <property type="entry name" value="BIFUNCTIONAL DTTP_UTP PYROPHOSPHATASE_METHYLTRANSFERASE PROTEIN-RELATED"/>
    <property type="match status" value="1"/>
</dbReference>
<dbReference type="NCBIfam" id="TIGR00172">
    <property type="entry name" value="maf"/>
    <property type="match status" value="1"/>
</dbReference>
<dbReference type="EC" id="3.6.1.9" evidence="4"/>
<dbReference type="CDD" id="cd00555">
    <property type="entry name" value="Maf"/>
    <property type="match status" value="1"/>
</dbReference>
<evidence type="ECO:0000256" key="4">
    <source>
        <dbReference type="HAMAP-Rule" id="MF_00528"/>
    </source>
</evidence>
<comment type="catalytic activity">
    <reaction evidence="4">
        <text>dTTP + H2O = dTMP + diphosphate + H(+)</text>
        <dbReference type="Rhea" id="RHEA:28534"/>
        <dbReference type="ChEBI" id="CHEBI:15377"/>
        <dbReference type="ChEBI" id="CHEBI:15378"/>
        <dbReference type="ChEBI" id="CHEBI:33019"/>
        <dbReference type="ChEBI" id="CHEBI:37568"/>
        <dbReference type="ChEBI" id="CHEBI:63528"/>
        <dbReference type="EC" id="3.6.1.9"/>
    </reaction>
</comment>
<feature type="site" description="Important for substrate specificity" evidence="4">
    <location>
        <position position="13"/>
    </location>
</feature>
<evidence type="ECO:0000256" key="2">
    <source>
        <dbReference type="ARBA" id="ARBA00022801"/>
    </source>
</evidence>
<sequence length="190" mass="20620">MMPRIYLASASPRRRELLAQLGVTFELLLPRVEECQADEDAATYVLRLARDKARAGLAMAPQSLPVLAGDTIVVLDGDVLEKPQDQADGYAMLRRLSGRTHQVMTAMALACPQQLIDVTVCTQVTFRELSDADIARYWASGEPTDKAGGYGIQGLGGRFVTRINGSYSAVVGLPLVETEALLRQADVLLD</sequence>
<organism evidence="5 6">
    <name type="scientific">Oceanisphaera marina</name>
    <dbReference type="NCBI Taxonomy" id="2017550"/>
    <lineage>
        <taxon>Bacteria</taxon>
        <taxon>Pseudomonadati</taxon>
        <taxon>Pseudomonadota</taxon>
        <taxon>Gammaproteobacteria</taxon>
        <taxon>Aeromonadales</taxon>
        <taxon>Aeromonadaceae</taxon>
        <taxon>Oceanisphaera</taxon>
    </lineage>
</organism>
<accession>A0ABQ1IEW6</accession>
<reference evidence="6" key="1">
    <citation type="journal article" date="2019" name="Int. J. Syst. Evol. Microbiol.">
        <title>The Global Catalogue of Microorganisms (GCM) 10K type strain sequencing project: providing services to taxonomists for standard genome sequencing and annotation.</title>
        <authorList>
            <consortium name="The Broad Institute Genomics Platform"/>
            <consortium name="The Broad Institute Genome Sequencing Center for Infectious Disease"/>
            <person name="Wu L."/>
            <person name="Ma J."/>
        </authorList>
    </citation>
    <scope>NUCLEOTIDE SEQUENCE [LARGE SCALE GENOMIC DNA]</scope>
    <source>
        <strain evidence="6">CGMCC 1.15923</strain>
    </source>
</reference>
<comment type="subcellular location">
    <subcellularLocation>
        <location evidence="4">Cytoplasm</location>
    </subcellularLocation>
</comment>
<dbReference type="Gene3D" id="3.90.950.10">
    <property type="match status" value="1"/>
</dbReference>
<keyword evidence="6" id="KW-1185">Reference proteome</keyword>
<comment type="caution">
    <text evidence="5">The sequence shown here is derived from an EMBL/GenBank/DDBJ whole genome shotgun (WGS) entry which is preliminary data.</text>
</comment>
<dbReference type="Pfam" id="PF02545">
    <property type="entry name" value="Maf"/>
    <property type="match status" value="1"/>
</dbReference>
<dbReference type="PANTHER" id="PTHR43213">
    <property type="entry name" value="BIFUNCTIONAL DTTP/UTP PYROPHOSPHATASE/METHYLTRANSFERASE PROTEIN-RELATED"/>
    <property type="match status" value="1"/>
</dbReference>
<dbReference type="SUPFAM" id="SSF52972">
    <property type="entry name" value="ITPase-like"/>
    <property type="match status" value="1"/>
</dbReference>
<evidence type="ECO:0000256" key="1">
    <source>
        <dbReference type="ARBA" id="ARBA00001968"/>
    </source>
</evidence>
<evidence type="ECO:0000313" key="5">
    <source>
        <dbReference type="EMBL" id="GGB36368.1"/>
    </source>
</evidence>
<evidence type="ECO:0000313" key="6">
    <source>
        <dbReference type="Proteomes" id="UP000646152"/>
    </source>
</evidence>
<proteinExistence type="inferred from homology"/>
<gene>
    <name evidence="5" type="ORF">GCM10011502_06790</name>
</gene>
<comment type="function">
    <text evidence="4">Nucleoside triphosphate pyrophosphatase that hydrolyzes dTTP and UTP. May have a dual role in cell division arrest and in preventing the incorporation of modified nucleotides into cellular nucleic acids.</text>
</comment>
<keyword evidence="3 4" id="KW-0546">Nucleotide metabolism</keyword>